<evidence type="ECO:0000256" key="7">
    <source>
        <dbReference type="ARBA" id="ARBA00022842"/>
    </source>
</evidence>
<dbReference type="HOGENOM" id="CLU_010374_3_0_1"/>
<dbReference type="Ensembl" id="ENSCSAVT00000010390.1">
    <property type="protein sequence ID" value="ENSCSAVP00000010265.1"/>
    <property type="gene ID" value="ENSCSAVG00000006052.1"/>
</dbReference>
<evidence type="ECO:0000256" key="9">
    <source>
        <dbReference type="PIRSR" id="PIRSR604808-1"/>
    </source>
</evidence>
<organism evidence="15 16">
    <name type="scientific">Ciona savignyi</name>
    <name type="common">Pacific transparent sea squirt</name>
    <dbReference type="NCBI Taxonomy" id="51511"/>
    <lineage>
        <taxon>Eukaryota</taxon>
        <taxon>Metazoa</taxon>
        <taxon>Chordata</taxon>
        <taxon>Tunicata</taxon>
        <taxon>Ascidiacea</taxon>
        <taxon>Phlebobranchia</taxon>
        <taxon>Cionidae</taxon>
        <taxon>Ciona</taxon>
    </lineage>
</organism>
<comment type="cofactor">
    <cofactor evidence="10 13">
        <name>Mg(2+)</name>
        <dbReference type="ChEBI" id="CHEBI:18420"/>
    </cofactor>
    <cofactor evidence="10 13">
        <name>Mn(2+)</name>
        <dbReference type="ChEBI" id="CHEBI:29035"/>
    </cofactor>
    <text evidence="10 13">Probably binds two magnesium or manganese ions per subunit.</text>
</comment>
<dbReference type="GO" id="GO:0008311">
    <property type="term" value="F:double-stranded DNA 3'-5' DNA exonuclease activity"/>
    <property type="evidence" value="ECO:0007669"/>
    <property type="project" value="UniProtKB-EC"/>
</dbReference>
<evidence type="ECO:0000256" key="1">
    <source>
        <dbReference type="ARBA" id="ARBA00000493"/>
    </source>
</evidence>
<dbReference type="Proteomes" id="UP000007875">
    <property type="component" value="Unassembled WGS sequence"/>
</dbReference>
<protein>
    <recommendedName>
        <fullName evidence="13">DNA-(apurinic or apyrimidinic site) endonuclease</fullName>
        <ecNumber evidence="13">3.1.-.-</ecNumber>
    </recommendedName>
</protein>
<feature type="binding site" evidence="10">
    <location>
        <position position="189"/>
    </location>
    <ligand>
        <name>Mg(2+)</name>
        <dbReference type="ChEBI" id="CHEBI:18420"/>
        <label>1</label>
    </ligand>
</feature>
<reference evidence="15" key="3">
    <citation type="submission" date="2025-09" db="UniProtKB">
        <authorList>
            <consortium name="Ensembl"/>
        </authorList>
    </citation>
    <scope>IDENTIFICATION</scope>
</reference>
<evidence type="ECO:0000256" key="10">
    <source>
        <dbReference type="PIRSR" id="PIRSR604808-2"/>
    </source>
</evidence>
<dbReference type="InterPro" id="IPR010666">
    <property type="entry name" value="Znf_GRF"/>
</dbReference>
<dbReference type="PROSITE" id="PS51435">
    <property type="entry name" value="AP_NUCLEASE_F1_4"/>
    <property type="match status" value="1"/>
</dbReference>
<dbReference type="GO" id="GO:0003677">
    <property type="term" value="F:DNA binding"/>
    <property type="evidence" value="ECO:0007669"/>
    <property type="project" value="InterPro"/>
</dbReference>
<dbReference type="GO" id="GO:0006284">
    <property type="term" value="P:base-excision repair"/>
    <property type="evidence" value="ECO:0007669"/>
    <property type="project" value="TreeGrafter"/>
</dbReference>
<comment type="catalytic activity">
    <reaction evidence="1">
        <text>Exonucleolytic cleavage in the 3'- to 5'-direction to yield nucleoside 5'-phosphates.</text>
        <dbReference type="EC" id="3.1.11.2"/>
    </reaction>
</comment>
<dbReference type="InterPro" id="IPR020847">
    <property type="entry name" value="AP_endonuclease_F1_BS"/>
</dbReference>
<keyword evidence="3 10" id="KW-0479">Metal-binding</keyword>
<dbReference type="GO" id="GO:0008081">
    <property type="term" value="F:phosphoric diester hydrolase activity"/>
    <property type="evidence" value="ECO:0007669"/>
    <property type="project" value="TreeGrafter"/>
</dbReference>
<dbReference type="GO" id="GO:0008270">
    <property type="term" value="F:zinc ion binding"/>
    <property type="evidence" value="ECO:0007669"/>
    <property type="project" value="UniProtKB-KW"/>
</dbReference>
<evidence type="ECO:0000256" key="2">
    <source>
        <dbReference type="ARBA" id="ARBA00007092"/>
    </source>
</evidence>
<dbReference type="AlphaFoldDB" id="H2YY54"/>
<keyword evidence="16" id="KW-1185">Reference proteome</keyword>
<feature type="site" description="Interaction with DNA substrate" evidence="11">
    <location>
        <position position="308"/>
    </location>
</feature>
<keyword evidence="7 10" id="KW-0460">Magnesium</keyword>
<feature type="active site" evidence="9">
    <location>
        <position position="146"/>
    </location>
</feature>
<keyword evidence="6" id="KW-0862">Zinc</keyword>
<evidence type="ECO:0000256" key="11">
    <source>
        <dbReference type="PIRSR" id="PIRSR604808-3"/>
    </source>
</evidence>
<dbReference type="Pfam" id="PF06839">
    <property type="entry name" value="Zn_ribbon_GRF"/>
    <property type="match status" value="1"/>
</dbReference>
<dbReference type="OMA" id="SFWICPR"/>
<feature type="active site" description="Proton acceptor" evidence="9">
    <location>
        <position position="308"/>
    </location>
</feature>
<evidence type="ECO:0000313" key="16">
    <source>
        <dbReference type="Proteomes" id="UP000007875"/>
    </source>
</evidence>
<proteinExistence type="inferred from homology"/>
<accession>H2YY54</accession>
<feature type="binding site" evidence="10">
    <location>
        <position position="7"/>
    </location>
    <ligand>
        <name>Mg(2+)</name>
        <dbReference type="ChEBI" id="CHEBI:18420"/>
        <label>1</label>
    </ligand>
</feature>
<keyword evidence="8" id="KW-0539">Nucleus</keyword>
<keyword evidence="10" id="KW-0464">Manganese</keyword>
<dbReference type="PANTHER" id="PTHR22748">
    <property type="entry name" value="AP ENDONUCLEASE"/>
    <property type="match status" value="1"/>
</dbReference>
<reference evidence="16" key="1">
    <citation type="submission" date="2003-08" db="EMBL/GenBank/DDBJ databases">
        <authorList>
            <person name="Birren B."/>
            <person name="Nusbaum C."/>
            <person name="Abebe A."/>
            <person name="Abouelleil A."/>
            <person name="Adekoya E."/>
            <person name="Ait-zahra M."/>
            <person name="Allen N."/>
            <person name="Allen T."/>
            <person name="An P."/>
            <person name="Anderson M."/>
            <person name="Anderson S."/>
            <person name="Arachchi H."/>
            <person name="Armbruster J."/>
            <person name="Bachantsang P."/>
            <person name="Baldwin J."/>
            <person name="Barry A."/>
            <person name="Bayul T."/>
            <person name="Blitshsteyn B."/>
            <person name="Bloom T."/>
            <person name="Blye J."/>
            <person name="Boguslavskiy L."/>
            <person name="Borowsky M."/>
            <person name="Boukhgalter B."/>
            <person name="Brunache A."/>
            <person name="Butler J."/>
            <person name="Calixte N."/>
            <person name="Calvo S."/>
            <person name="Camarata J."/>
            <person name="Campo K."/>
            <person name="Chang J."/>
            <person name="Cheshatsang Y."/>
            <person name="Citroen M."/>
            <person name="Collymore A."/>
            <person name="Considine T."/>
            <person name="Cook A."/>
            <person name="Cooke P."/>
            <person name="Corum B."/>
            <person name="Cuomo C."/>
            <person name="David R."/>
            <person name="Dawoe T."/>
            <person name="Degray S."/>
            <person name="Dodge S."/>
            <person name="Dooley K."/>
            <person name="Dorje P."/>
            <person name="Dorjee K."/>
            <person name="Dorris L."/>
            <person name="Duffey N."/>
            <person name="Dupes A."/>
            <person name="Elkins T."/>
            <person name="Engels R."/>
            <person name="Erickson J."/>
            <person name="Farina A."/>
            <person name="Faro S."/>
            <person name="Ferreira P."/>
            <person name="Fischer H."/>
            <person name="Fitzgerald M."/>
            <person name="Foley K."/>
            <person name="Gage D."/>
            <person name="Galagan J."/>
            <person name="Gearin G."/>
            <person name="Gnerre S."/>
            <person name="Gnirke A."/>
            <person name="Goyette A."/>
            <person name="Graham J."/>
            <person name="Grandbois E."/>
            <person name="Gyaltsen K."/>
            <person name="Hafez N."/>
            <person name="Hagopian D."/>
            <person name="Hagos B."/>
            <person name="Hall J."/>
            <person name="Hatcher B."/>
            <person name="Heller A."/>
            <person name="Higgins H."/>
            <person name="Honan T."/>
            <person name="Horn A."/>
            <person name="Houde N."/>
            <person name="Hughes L."/>
            <person name="Hulme W."/>
            <person name="Husby E."/>
            <person name="Iliev I."/>
            <person name="Jaffe D."/>
            <person name="Jones C."/>
            <person name="Kamal M."/>
            <person name="Kamat A."/>
            <person name="Kamvysselis M."/>
            <person name="Karlsson E."/>
            <person name="Kells C."/>
            <person name="Kieu A."/>
            <person name="Kisner P."/>
            <person name="Kodira C."/>
            <person name="Kulbokas E."/>
            <person name="Labutti K."/>
            <person name="Lama D."/>
            <person name="Landers T."/>
            <person name="Leger J."/>
            <person name="Levine S."/>
            <person name="Lewis D."/>
            <person name="Lewis T."/>
            <person name="Lindblad-toh K."/>
            <person name="Liu X."/>
            <person name="Lokyitsang T."/>
            <person name="Lokyitsang Y."/>
            <person name="Lucien O."/>
            <person name="Lui A."/>
            <person name="Ma L.J."/>
            <person name="Mabbitt R."/>
            <person name="Macdonald J."/>
            <person name="Maclean C."/>
            <person name="Major J."/>
            <person name="Manning J."/>
            <person name="Marabella R."/>
            <person name="Maru K."/>
            <person name="Matthews C."/>
            <person name="Mauceli E."/>
            <person name="Mccarthy M."/>
            <person name="Mcdonough S."/>
            <person name="Mcghee T."/>
            <person name="Meldrim J."/>
            <person name="Meneus L."/>
            <person name="Mesirov J."/>
            <person name="Mihalev A."/>
            <person name="Mihova T."/>
            <person name="Mikkelsen T."/>
            <person name="Mlenga V."/>
            <person name="Moru K."/>
            <person name="Mozes J."/>
            <person name="Mulrain L."/>
            <person name="Munson G."/>
            <person name="Naylor J."/>
            <person name="Newes C."/>
            <person name="Nguyen C."/>
            <person name="Nguyen N."/>
            <person name="Nguyen T."/>
            <person name="Nicol R."/>
            <person name="Nielsen C."/>
            <person name="Nizzari M."/>
            <person name="Norbu C."/>
            <person name="Norbu N."/>
            <person name="O'donnell P."/>
            <person name="Okoawo O."/>
            <person name="O'leary S."/>
            <person name="Omotosho B."/>
            <person name="O'neill K."/>
            <person name="Osman S."/>
            <person name="Parker S."/>
            <person name="Perrin D."/>
            <person name="Phunkhang P."/>
            <person name="Piqani B."/>
            <person name="Purcell S."/>
            <person name="Rachupka T."/>
            <person name="Ramasamy U."/>
            <person name="Rameau R."/>
            <person name="Ray V."/>
            <person name="Raymond C."/>
            <person name="Retta R."/>
            <person name="Richardson S."/>
            <person name="Rise C."/>
            <person name="Rodriguez J."/>
            <person name="Rogers J."/>
            <person name="Rogov P."/>
            <person name="Rutman M."/>
            <person name="Schupbach R."/>
            <person name="Seaman C."/>
            <person name="Settipalli S."/>
            <person name="Sharpe T."/>
            <person name="Sheridan J."/>
            <person name="Sherpa N."/>
            <person name="Shi J."/>
            <person name="Smirnov S."/>
            <person name="Smith C."/>
            <person name="Sougnez C."/>
            <person name="Spencer B."/>
            <person name="Stalker J."/>
            <person name="Stange-thomann N."/>
            <person name="Stavropoulos S."/>
            <person name="Stetson K."/>
            <person name="Stone C."/>
            <person name="Stone S."/>
            <person name="Stubbs M."/>
            <person name="Talamas J."/>
            <person name="Tchuinga P."/>
            <person name="Tenzing P."/>
            <person name="Tesfaye S."/>
            <person name="Theodore J."/>
            <person name="Thoulutsang Y."/>
            <person name="Topham K."/>
            <person name="Towey S."/>
            <person name="Tsamla T."/>
            <person name="Tsomo N."/>
            <person name="Vallee D."/>
            <person name="Vassiliev H."/>
            <person name="Venkataraman V."/>
            <person name="Vinson J."/>
            <person name="Vo A."/>
            <person name="Wade C."/>
            <person name="Wang S."/>
            <person name="Wangchuk T."/>
            <person name="Wangdi T."/>
            <person name="Whittaker C."/>
            <person name="Wilkinson J."/>
            <person name="Wu Y."/>
            <person name="Wyman D."/>
            <person name="Yadav S."/>
            <person name="Yang S."/>
            <person name="Yang X."/>
            <person name="Yeager S."/>
            <person name="Yee E."/>
            <person name="Young G."/>
            <person name="Zainoun J."/>
            <person name="Zembeck L."/>
            <person name="Zimmer A."/>
            <person name="Zody M."/>
            <person name="Lander E."/>
        </authorList>
    </citation>
    <scope>NUCLEOTIDE SEQUENCE [LARGE SCALE GENOMIC DNA]</scope>
</reference>
<dbReference type="InParanoid" id="H2YY54"/>
<feature type="binding site" evidence="10">
    <location>
        <position position="187"/>
    </location>
    <ligand>
        <name>Mg(2+)</name>
        <dbReference type="ChEBI" id="CHEBI:18420"/>
        <label>1</label>
    </ligand>
</feature>
<evidence type="ECO:0000256" key="13">
    <source>
        <dbReference type="RuleBase" id="RU362131"/>
    </source>
</evidence>
<keyword evidence="4 12" id="KW-0863">Zinc-finger</keyword>
<sequence>MKILTWNINGVRATQKPLKSVLDSLDADVICLQETKITKDQLESDIAIIEGYNSYFSFSQTRTGYSGVATYCRECCTPVAAQSGLTWAHEGDAKQGKITCYGNIESLFPECRLTELDLEGRVVMTQHIIRFTKDNQESKVTIINTYCPRADPEKPERKSFKLDFYAVLEERAKAIRDSGSFVVIAGDINTSHRQIDHCDPNDPALFYDNPARIWMDHFLYNGGEYQGLRDGYQNDGEERKCSGDFGIFVDSFRYFHPRKRDMFTCWCSSSRARETNYGTRIDYVFVDYRFAKHLQCCQIMADFHGSDHCPVYVEIACEPIPSSPPPLCTCYYQEFGGRQQKLLDYFSKNKKKPEQEESKLKLKNGKIKKRNKQSTLSHFVQKNPKIMTKSISRSPIMINKTKRNPEAAEFWKKTLKGPAPMPLCPGHNEPAVERVVKKEGLNLGRKFYCCARPDGLKSNPEARCQYFEWVKK</sequence>
<keyword evidence="13" id="KW-0234">DNA repair</keyword>
<evidence type="ECO:0000256" key="12">
    <source>
        <dbReference type="PROSITE-ProRule" id="PRU01343"/>
    </source>
</evidence>
<comment type="similarity">
    <text evidence="2 13">Belongs to the DNA repair enzymes AP/ExoA family.</text>
</comment>
<feature type="domain" description="GRF-type" evidence="14">
    <location>
        <begin position="424"/>
        <end position="472"/>
    </location>
</feature>
<feature type="site" description="Transition state stabilizer" evidence="11">
    <location>
        <position position="189"/>
    </location>
</feature>
<feature type="active site" description="Proton donor/acceptor" evidence="9">
    <location>
        <position position="187"/>
    </location>
</feature>
<feature type="binding site" evidence="10">
    <location>
        <position position="34"/>
    </location>
    <ligand>
        <name>Mg(2+)</name>
        <dbReference type="ChEBI" id="CHEBI:18420"/>
        <label>1</label>
    </ligand>
</feature>
<dbReference type="CDD" id="cd09088">
    <property type="entry name" value="Ape2-like_AP-endo"/>
    <property type="match status" value="1"/>
</dbReference>
<dbReference type="PROSITE" id="PS00726">
    <property type="entry name" value="AP_NUCLEASE_F1_1"/>
    <property type="match status" value="1"/>
</dbReference>
<evidence type="ECO:0000259" key="14">
    <source>
        <dbReference type="PROSITE" id="PS51999"/>
    </source>
</evidence>
<dbReference type="InterPro" id="IPR004808">
    <property type="entry name" value="AP_endonuc_1"/>
</dbReference>
<feature type="binding site" evidence="10">
    <location>
        <position position="307"/>
    </location>
    <ligand>
        <name>Mg(2+)</name>
        <dbReference type="ChEBI" id="CHEBI:18420"/>
        <label>1</label>
    </ligand>
</feature>
<dbReference type="GO" id="GO:0005634">
    <property type="term" value="C:nucleus"/>
    <property type="evidence" value="ECO:0007669"/>
    <property type="project" value="TreeGrafter"/>
</dbReference>
<dbReference type="InterPro" id="IPR036691">
    <property type="entry name" value="Endo/exonu/phosph_ase_sf"/>
</dbReference>
<keyword evidence="13" id="KW-0227">DNA damage</keyword>
<reference evidence="15" key="2">
    <citation type="submission" date="2025-08" db="UniProtKB">
        <authorList>
            <consortium name="Ensembl"/>
        </authorList>
    </citation>
    <scope>IDENTIFICATION</scope>
</reference>
<dbReference type="Gene3D" id="3.60.10.10">
    <property type="entry name" value="Endonuclease/exonuclease/phosphatase"/>
    <property type="match status" value="1"/>
</dbReference>
<evidence type="ECO:0000256" key="4">
    <source>
        <dbReference type="ARBA" id="ARBA00022771"/>
    </source>
</evidence>
<dbReference type="SUPFAM" id="SSF56219">
    <property type="entry name" value="DNase I-like"/>
    <property type="match status" value="1"/>
</dbReference>
<evidence type="ECO:0000313" key="15">
    <source>
        <dbReference type="Ensembl" id="ENSCSAVP00000010265.1"/>
    </source>
</evidence>
<dbReference type="eggNOG" id="KOG1294">
    <property type="taxonomic scope" value="Eukaryota"/>
</dbReference>
<keyword evidence="5" id="KW-0378">Hydrolase</keyword>
<dbReference type="GO" id="GO:0003906">
    <property type="term" value="F:DNA-(apurinic or apyrimidinic site) endonuclease activity"/>
    <property type="evidence" value="ECO:0007669"/>
    <property type="project" value="TreeGrafter"/>
</dbReference>
<evidence type="ECO:0000256" key="8">
    <source>
        <dbReference type="ARBA" id="ARBA00023242"/>
    </source>
</evidence>
<dbReference type="PROSITE" id="PS51999">
    <property type="entry name" value="ZF_GRF"/>
    <property type="match status" value="1"/>
</dbReference>
<dbReference type="NCBIfam" id="TIGR00633">
    <property type="entry name" value="xth"/>
    <property type="match status" value="1"/>
</dbReference>
<feature type="site" description="Important for catalytic activity" evidence="11">
    <location>
        <position position="282"/>
    </location>
</feature>
<dbReference type="InterPro" id="IPR005135">
    <property type="entry name" value="Endo/exonuclease/phosphatase"/>
</dbReference>
<dbReference type="EC" id="3.1.-.-" evidence="13"/>
<dbReference type="STRING" id="51511.ENSCSAVP00000010265"/>
<dbReference type="GeneTree" id="ENSGT00530000063540"/>
<evidence type="ECO:0000256" key="5">
    <source>
        <dbReference type="ARBA" id="ARBA00022801"/>
    </source>
</evidence>
<dbReference type="Pfam" id="PF03372">
    <property type="entry name" value="Exo_endo_phos"/>
    <property type="match status" value="1"/>
</dbReference>
<name>H2YY54_CIOSA</name>
<evidence type="ECO:0000256" key="3">
    <source>
        <dbReference type="ARBA" id="ARBA00022723"/>
    </source>
</evidence>
<evidence type="ECO:0000256" key="6">
    <source>
        <dbReference type="ARBA" id="ARBA00022833"/>
    </source>
</evidence>
<dbReference type="PANTHER" id="PTHR22748:SF4">
    <property type="entry name" value="DNA-(APURINIC OR APYRIMIDINIC SITE) ENDONUCLEASE 2"/>
    <property type="match status" value="1"/>
</dbReference>
<feature type="binding site" evidence="10">
    <location>
        <position position="308"/>
    </location>
    <ligand>
        <name>Mg(2+)</name>
        <dbReference type="ChEBI" id="CHEBI:18420"/>
        <label>1</label>
    </ligand>
</feature>